<evidence type="ECO:0000313" key="3">
    <source>
        <dbReference type="EMBL" id="KAL0809622.1"/>
    </source>
</evidence>
<dbReference type="AlphaFoldDB" id="A0ABD0S770"/>
<evidence type="ECO:0000256" key="1">
    <source>
        <dbReference type="ARBA" id="ARBA00006062"/>
    </source>
</evidence>
<dbReference type="EMBL" id="JBEDNZ010000028">
    <property type="protein sequence ID" value="KAL0809622.1"/>
    <property type="molecule type" value="Genomic_DNA"/>
</dbReference>
<accession>A0ABD0S770</accession>
<comment type="similarity">
    <text evidence="1">Belongs to the CDV3 family.</text>
</comment>
<dbReference type="InterPro" id="IPR026806">
    <property type="entry name" value="CDV3"/>
</dbReference>
<dbReference type="PANTHER" id="PTHR16284:SF13">
    <property type="entry name" value="PROTEIN CDV3 HOMOLOG"/>
    <property type="match status" value="1"/>
</dbReference>
<evidence type="ECO:0008006" key="5">
    <source>
        <dbReference type="Google" id="ProtNLM"/>
    </source>
</evidence>
<organism evidence="3 4">
    <name type="scientific">Loxostege sticticalis</name>
    <name type="common">Beet webworm moth</name>
    <dbReference type="NCBI Taxonomy" id="481309"/>
    <lineage>
        <taxon>Eukaryota</taxon>
        <taxon>Metazoa</taxon>
        <taxon>Ecdysozoa</taxon>
        <taxon>Arthropoda</taxon>
        <taxon>Hexapoda</taxon>
        <taxon>Insecta</taxon>
        <taxon>Pterygota</taxon>
        <taxon>Neoptera</taxon>
        <taxon>Endopterygota</taxon>
        <taxon>Lepidoptera</taxon>
        <taxon>Glossata</taxon>
        <taxon>Ditrysia</taxon>
        <taxon>Pyraloidea</taxon>
        <taxon>Crambidae</taxon>
        <taxon>Pyraustinae</taxon>
        <taxon>Loxostege</taxon>
    </lineage>
</organism>
<proteinExistence type="inferred from homology"/>
<name>A0ABD0S770_LOXSC</name>
<comment type="caution">
    <text evidence="3">The sequence shown here is derived from an EMBL/GenBank/DDBJ whole genome shotgun (WGS) entry which is preliminary data.</text>
</comment>
<evidence type="ECO:0000256" key="2">
    <source>
        <dbReference type="SAM" id="MobiDB-lite"/>
    </source>
</evidence>
<feature type="compositionally biased region" description="Basic and acidic residues" evidence="2">
    <location>
        <begin position="28"/>
        <end position="56"/>
    </location>
</feature>
<feature type="region of interest" description="Disordered" evidence="2">
    <location>
        <begin position="28"/>
        <end position="220"/>
    </location>
</feature>
<feature type="compositionally biased region" description="Basic and acidic residues" evidence="2">
    <location>
        <begin position="153"/>
        <end position="173"/>
    </location>
</feature>
<reference evidence="3 4" key="1">
    <citation type="submission" date="2024-06" db="EMBL/GenBank/DDBJ databases">
        <title>A chromosome-level genome assembly of beet webworm, Loxostege sticticalis.</title>
        <authorList>
            <person name="Zhang Y."/>
        </authorList>
    </citation>
    <scope>NUCLEOTIDE SEQUENCE [LARGE SCALE GENOMIC DNA]</scope>
    <source>
        <strain evidence="3">AQ028</strain>
        <tissue evidence="3">Male pupae</tissue>
    </source>
</reference>
<gene>
    <name evidence="3" type="ORF">ABMA28_011152</name>
</gene>
<protein>
    <recommendedName>
        <fullName evidence="5">Protein CDV3 homolog</fullName>
    </recommendedName>
</protein>
<sequence>MADLDDFFAKKDRKKKAVKKFATADELAKKLEDTKQKTDVRPKKERPVQEGDEAGRAGRQSPSKEEEEWKEYEEPVKDYTGLKIQVLQGGNGAPESGRDPASEDCAPDGSGKGKGPWNKPTEVEPAPPPPPVEEPPRREVKPAAYVAPAQRNRPVEPLRRNQAKHAPDIHNDDTFPVLGAGPGAKRGGGWSTAGASPAPAHHQRQPLALGNRFTSLQDDS</sequence>
<dbReference type="PANTHER" id="PTHR16284">
    <property type="entry name" value="PROTEIN CDV3 HOMOLOG"/>
    <property type="match status" value="1"/>
</dbReference>
<dbReference type="Pfam" id="PF15359">
    <property type="entry name" value="CDV3"/>
    <property type="match status" value="1"/>
</dbReference>
<dbReference type="Proteomes" id="UP001549921">
    <property type="component" value="Unassembled WGS sequence"/>
</dbReference>
<evidence type="ECO:0000313" key="4">
    <source>
        <dbReference type="Proteomes" id="UP001549921"/>
    </source>
</evidence>
<feature type="compositionally biased region" description="Gly residues" evidence="2">
    <location>
        <begin position="180"/>
        <end position="191"/>
    </location>
</feature>